<evidence type="ECO:0000256" key="2">
    <source>
        <dbReference type="ARBA" id="ARBA00006175"/>
    </source>
</evidence>
<evidence type="ECO:0000256" key="5">
    <source>
        <dbReference type="ARBA" id="ARBA00022692"/>
    </source>
</evidence>
<dbReference type="InterPro" id="IPR023271">
    <property type="entry name" value="Aquaporin-like"/>
</dbReference>
<dbReference type="EMBL" id="JAVRFD010000010">
    <property type="protein sequence ID" value="MDT0545202.1"/>
    <property type="molecule type" value="Genomic_DNA"/>
</dbReference>
<name>A0ABU2XH91_9ACTN</name>
<evidence type="ECO:0000256" key="8">
    <source>
        <dbReference type="RuleBase" id="RU000477"/>
    </source>
</evidence>
<evidence type="ECO:0000256" key="1">
    <source>
        <dbReference type="ARBA" id="ARBA00004651"/>
    </source>
</evidence>
<keyword evidence="4" id="KW-1003">Cell membrane</keyword>
<proteinExistence type="inferred from homology"/>
<evidence type="ECO:0000313" key="11">
    <source>
        <dbReference type="EMBL" id="MDT0545202.1"/>
    </source>
</evidence>
<evidence type="ECO:0000256" key="9">
    <source>
        <dbReference type="SAM" id="MobiDB-lite"/>
    </source>
</evidence>
<feature type="compositionally biased region" description="Low complexity" evidence="9">
    <location>
        <begin position="264"/>
        <end position="282"/>
    </location>
</feature>
<dbReference type="Pfam" id="PF00230">
    <property type="entry name" value="MIP"/>
    <property type="match status" value="1"/>
</dbReference>
<dbReference type="InterPro" id="IPR022357">
    <property type="entry name" value="MIP_CS"/>
</dbReference>
<keyword evidence="6 10" id="KW-1133">Transmembrane helix</keyword>
<feature type="region of interest" description="Disordered" evidence="9">
    <location>
        <begin position="238"/>
        <end position="282"/>
    </location>
</feature>
<protein>
    <submittedName>
        <fullName evidence="11">Aquaporin</fullName>
    </submittedName>
</protein>
<evidence type="ECO:0000256" key="7">
    <source>
        <dbReference type="ARBA" id="ARBA00023136"/>
    </source>
</evidence>
<keyword evidence="3 8" id="KW-0813">Transport</keyword>
<dbReference type="RefSeq" id="WP_311725682.1">
    <property type="nucleotide sequence ID" value="NZ_JAVRFD010000010.1"/>
</dbReference>
<gene>
    <name evidence="11" type="ORF">RND15_21160</name>
</gene>
<reference evidence="11" key="1">
    <citation type="submission" date="2024-05" db="EMBL/GenBank/DDBJ databases">
        <title>30 novel species of actinomycetes from the DSMZ collection.</title>
        <authorList>
            <person name="Nouioui I."/>
        </authorList>
    </citation>
    <scope>NUCLEOTIDE SEQUENCE</scope>
    <source>
        <strain evidence="11">DSM 41529</strain>
    </source>
</reference>
<comment type="similarity">
    <text evidence="2 8">Belongs to the MIP/aquaporin (TC 1.A.8) family.</text>
</comment>
<sequence length="282" mass="28672">MDTSTAETRTIETRTVVSEFVGTAMLVFFGVGSLVLAGDYINAVGISFAFGFTLIAIAYAFGRISGCHVNPAITLGVLLAKRIDVRTAVEYWVAQLVGGIVGAAVLFLLAKQVPRLVTSDAFGSNGYGGRSPVGIGGGGAFLAEVLLTFLLVFVFLTVTSRIALVGVGPLAVGVALTAVNLVGIPLTWTSVNPARSLGPALFAGGGALSQLWLFLVAPLVGGVLAAGLHMVTHPGHPVAAEEEEEAVGPHPHTLWGRRPGGRGPAAAGPEAGGPETKGPEAA</sequence>
<evidence type="ECO:0000256" key="6">
    <source>
        <dbReference type="ARBA" id="ARBA00022989"/>
    </source>
</evidence>
<keyword evidence="12" id="KW-1185">Reference proteome</keyword>
<dbReference type="InterPro" id="IPR000425">
    <property type="entry name" value="MIP"/>
</dbReference>
<evidence type="ECO:0000256" key="10">
    <source>
        <dbReference type="SAM" id="Phobius"/>
    </source>
</evidence>
<evidence type="ECO:0000256" key="3">
    <source>
        <dbReference type="ARBA" id="ARBA00022448"/>
    </source>
</evidence>
<dbReference type="SUPFAM" id="SSF81338">
    <property type="entry name" value="Aquaporin-like"/>
    <property type="match status" value="1"/>
</dbReference>
<dbReference type="PROSITE" id="PS00221">
    <property type="entry name" value="MIP"/>
    <property type="match status" value="1"/>
</dbReference>
<dbReference type="InterPro" id="IPR034294">
    <property type="entry name" value="Aquaporin_transptr"/>
</dbReference>
<feature type="transmembrane region" description="Helical" evidence="10">
    <location>
        <begin position="43"/>
        <end position="61"/>
    </location>
</feature>
<keyword evidence="7 10" id="KW-0472">Membrane</keyword>
<feature type="transmembrane region" description="Helical" evidence="10">
    <location>
        <begin position="170"/>
        <end position="191"/>
    </location>
</feature>
<dbReference type="Proteomes" id="UP001180754">
    <property type="component" value="Unassembled WGS sequence"/>
</dbReference>
<dbReference type="PANTHER" id="PTHR19139">
    <property type="entry name" value="AQUAPORIN TRANSPORTER"/>
    <property type="match status" value="1"/>
</dbReference>
<evidence type="ECO:0000256" key="4">
    <source>
        <dbReference type="ARBA" id="ARBA00022475"/>
    </source>
</evidence>
<feature type="transmembrane region" description="Helical" evidence="10">
    <location>
        <begin position="91"/>
        <end position="113"/>
    </location>
</feature>
<dbReference type="PRINTS" id="PR00783">
    <property type="entry name" value="MINTRINSICP"/>
</dbReference>
<organism evidence="11 12">
    <name type="scientific">Streptomyces lonegramiae</name>
    <dbReference type="NCBI Taxonomy" id="3075524"/>
    <lineage>
        <taxon>Bacteria</taxon>
        <taxon>Bacillati</taxon>
        <taxon>Actinomycetota</taxon>
        <taxon>Actinomycetes</taxon>
        <taxon>Kitasatosporales</taxon>
        <taxon>Streptomycetaceae</taxon>
        <taxon>Streptomyces</taxon>
    </lineage>
</organism>
<keyword evidence="5 8" id="KW-0812">Transmembrane</keyword>
<accession>A0ABU2XH91</accession>
<feature type="transmembrane region" description="Helical" evidence="10">
    <location>
        <begin position="133"/>
        <end position="158"/>
    </location>
</feature>
<comment type="subcellular location">
    <subcellularLocation>
        <location evidence="1">Cell membrane</location>
        <topology evidence="1">Multi-pass membrane protein</topology>
    </subcellularLocation>
</comment>
<dbReference type="PANTHER" id="PTHR19139:SF199">
    <property type="entry name" value="MIP17260P"/>
    <property type="match status" value="1"/>
</dbReference>
<dbReference type="Gene3D" id="1.20.1080.10">
    <property type="entry name" value="Glycerol uptake facilitator protein"/>
    <property type="match status" value="1"/>
</dbReference>
<feature type="transmembrane region" description="Helical" evidence="10">
    <location>
        <begin position="211"/>
        <end position="231"/>
    </location>
</feature>
<evidence type="ECO:0000313" key="12">
    <source>
        <dbReference type="Proteomes" id="UP001180754"/>
    </source>
</evidence>
<comment type="caution">
    <text evidence="11">The sequence shown here is derived from an EMBL/GenBank/DDBJ whole genome shotgun (WGS) entry which is preliminary data.</text>
</comment>
<feature type="transmembrane region" description="Helical" evidence="10">
    <location>
        <begin position="20"/>
        <end position="37"/>
    </location>
</feature>